<evidence type="ECO:0000313" key="2">
    <source>
        <dbReference type="EMBL" id="SNQ49718.1"/>
    </source>
</evidence>
<dbReference type="AlphaFoldDB" id="A0A2I2KVN6"/>
<dbReference type="InterPro" id="IPR007296">
    <property type="entry name" value="DUF403"/>
</dbReference>
<dbReference type="EMBL" id="FZMO01000299">
    <property type="protein sequence ID" value="SNQ49718.1"/>
    <property type="molecule type" value="Genomic_DNA"/>
</dbReference>
<keyword evidence="3" id="KW-1185">Reference proteome</keyword>
<dbReference type="InterPro" id="IPR051680">
    <property type="entry name" value="ATP-dep_Glu-Cys_Ligase-2"/>
</dbReference>
<dbReference type="PANTHER" id="PTHR34595:SF7">
    <property type="entry name" value="SLL1039 PROTEIN"/>
    <property type="match status" value="1"/>
</dbReference>
<name>A0A2I2KVN6_9ACTN</name>
<dbReference type="RefSeq" id="WP_101833156.1">
    <property type="nucleotide sequence ID" value="NZ_FZMO01000299.1"/>
</dbReference>
<protein>
    <recommendedName>
        <fullName evidence="1">DUF403 domain-containing protein</fullName>
    </recommendedName>
</protein>
<organism evidence="2 3">
    <name type="scientific">Frankia canadensis</name>
    <dbReference type="NCBI Taxonomy" id="1836972"/>
    <lineage>
        <taxon>Bacteria</taxon>
        <taxon>Bacillati</taxon>
        <taxon>Actinomycetota</taxon>
        <taxon>Actinomycetes</taxon>
        <taxon>Frankiales</taxon>
        <taxon>Frankiaceae</taxon>
        <taxon>Frankia</taxon>
    </lineage>
</organism>
<dbReference type="OrthoDB" id="9803532at2"/>
<dbReference type="Proteomes" id="UP000234331">
    <property type="component" value="Unassembled WGS sequence"/>
</dbReference>
<dbReference type="Pfam" id="PF04168">
    <property type="entry name" value="Alpha-E"/>
    <property type="match status" value="1"/>
</dbReference>
<sequence>MLSRIAESLFWIGRYVERAESTARILDVHVHRVLEDPWLEEGSAGRELLTAMGQPAGFDQPVDSRRVMEILAFDPVRPFSITGALSAARENARGARVVVSSDVWECLNASWNDLPHTEELARRLGPHVFFRYVRERTAMLAGLVDATLARDDGWRFLVLGRSLERVDMTSRLLSSSISEHPHSQSWISLLRSCGAHEAYLRTYRRAVDAARVAEFLLLDRLFPRSVYWSLALAEQILAELDGGRGRGSPRSTVDDTARRLVGRARTDLEFHSVDDLVADMPDLLASLQTTCSTVSAEVTARYFAREAPRSWAMEVPA</sequence>
<proteinExistence type="predicted"/>
<gene>
    <name evidence="2" type="ORF">FRACA_3680003</name>
</gene>
<dbReference type="PANTHER" id="PTHR34595">
    <property type="entry name" value="BLR5612 PROTEIN"/>
    <property type="match status" value="1"/>
</dbReference>
<accession>A0A2I2KVN6</accession>
<evidence type="ECO:0000313" key="3">
    <source>
        <dbReference type="Proteomes" id="UP000234331"/>
    </source>
</evidence>
<feature type="domain" description="DUF403" evidence="1">
    <location>
        <begin position="1"/>
        <end position="303"/>
    </location>
</feature>
<evidence type="ECO:0000259" key="1">
    <source>
        <dbReference type="Pfam" id="PF04168"/>
    </source>
</evidence>
<reference evidence="2 3" key="1">
    <citation type="submission" date="2017-06" db="EMBL/GenBank/DDBJ databases">
        <authorList>
            <person name="Kim H.J."/>
            <person name="Triplett B.A."/>
        </authorList>
    </citation>
    <scope>NUCLEOTIDE SEQUENCE [LARGE SCALE GENOMIC DNA]</scope>
    <source>
        <strain evidence="2">FRACA_ARgP5</strain>
    </source>
</reference>